<dbReference type="InterPro" id="IPR015590">
    <property type="entry name" value="Aldehyde_DH_dom"/>
</dbReference>
<dbReference type="Gene3D" id="3.40.605.10">
    <property type="entry name" value="Aldehyde Dehydrogenase, Chain A, domain 1"/>
    <property type="match status" value="1"/>
</dbReference>
<dbReference type="InterPro" id="IPR016163">
    <property type="entry name" value="Ald_DH_C"/>
</dbReference>
<evidence type="ECO:0000259" key="4">
    <source>
        <dbReference type="Pfam" id="PF00171"/>
    </source>
</evidence>
<evidence type="ECO:0000256" key="1">
    <source>
        <dbReference type="ARBA" id="ARBA00009986"/>
    </source>
</evidence>
<dbReference type="InterPro" id="IPR016161">
    <property type="entry name" value="Ald_DH/histidinol_DH"/>
</dbReference>
<evidence type="ECO:0000313" key="6">
    <source>
        <dbReference type="Proteomes" id="UP000515312"/>
    </source>
</evidence>
<keyword evidence="2" id="KW-0560">Oxidoreductase</keyword>
<dbReference type="Proteomes" id="UP000515312">
    <property type="component" value="Chromosome"/>
</dbReference>
<comment type="similarity">
    <text evidence="1">Belongs to the aldehyde dehydrogenase family.</text>
</comment>
<dbReference type="GO" id="GO:0016620">
    <property type="term" value="F:oxidoreductase activity, acting on the aldehyde or oxo group of donors, NAD or NADP as acceptor"/>
    <property type="evidence" value="ECO:0007669"/>
    <property type="project" value="InterPro"/>
</dbReference>
<name>A0A7G8BRE2_9BACT</name>
<dbReference type="KEGG" id="adin:H7849_21695"/>
<dbReference type="PANTHER" id="PTHR42986">
    <property type="entry name" value="BENZALDEHYDE DEHYDROGENASE YFMT"/>
    <property type="match status" value="1"/>
</dbReference>
<feature type="domain" description="Aldehyde dehydrogenase" evidence="4">
    <location>
        <begin position="20"/>
        <end position="476"/>
    </location>
</feature>
<protein>
    <submittedName>
        <fullName evidence="5">Aldehyde dehydrogenase family protein</fullName>
    </submittedName>
</protein>
<evidence type="ECO:0000256" key="3">
    <source>
        <dbReference type="ARBA" id="ARBA00023027"/>
    </source>
</evidence>
<dbReference type="EMBL" id="CP060394">
    <property type="protein sequence ID" value="QNI35112.1"/>
    <property type="molecule type" value="Genomic_DNA"/>
</dbReference>
<reference evidence="5 6" key="1">
    <citation type="submission" date="2020-08" db="EMBL/GenBank/DDBJ databases">
        <title>Edaphobacter telluris sp. nov. and Acidobacterium dinghuensis sp. nov., two acidobacteria isolated from forest soil.</title>
        <authorList>
            <person name="Fu J."/>
            <person name="Qiu L."/>
        </authorList>
    </citation>
    <scope>NUCLEOTIDE SEQUENCE [LARGE SCALE GENOMIC DNA]</scope>
    <source>
        <strain evidence="5">4Y35</strain>
    </source>
</reference>
<keyword evidence="3" id="KW-0520">NAD</keyword>
<dbReference type="SUPFAM" id="SSF53720">
    <property type="entry name" value="ALDH-like"/>
    <property type="match status" value="1"/>
</dbReference>
<evidence type="ECO:0000313" key="5">
    <source>
        <dbReference type="EMBL" id="QNI35112.1"/>
    </source>
</evidence>
<dbReference type="AlphaFoldDB" id="A0A7G8BRE2"/>
<gene>
    <name evidence="5" type="ORF">H7849_21695</name>
</gene>
<dbReference type="PROSITE" id="PS00070">
    <property type="entry name" value="ALDEHYDE_DEHYDR_CYS"/>
    <property type="match status" value="1"/>
</dbReference>
<sequence>MVTELQTDVRTYSYYANNQWKNAQNDKTFEVHEPYSGRLFARVAAGSRADAHAAVNAAAEAFPGWAETTPAEKARLFLKASEIVRRRRNEIAEILARETGSTISFSVFQMDLVAATLQQVAGWVYLPKGEVLETNQPNTHSIGVRRPLGVCASFTPWNGANILSWRAVISPVAAGNTVVVKPSEFAPVSAGIMLAEVAEEAGFPAGVINVITHAPGAAGPIADEFFDRSEVRIINLIGGVKTARMLAERAGRLLKRTVMELGGFNPMIILDDVDVDFAVRTATFGSFFHQGQICLNTRRIIIQRKIYDEFLGKFVARTNTLQAGDPLNPKTIIGPIITLDAVKLIDDRVQEARASGAKAHTGAKHDGQIYFPTILTDVPLDAAIANEETFGPVVVVEAVDTPEEAIAAANRTMYGLTSSILAGNTYKAFEMAPKILAGIVNVNSPTVNDEIHAPMGGVRDSGWGRTRPRSLDDFSDVIWINAHSGQRQYPF</sequence>
<dbReference type="InterPro" id="IPR016162">
    <property type="entry name" value="Ald_DH_N"/>
</dbReference>
<keyword evidence="6" id="KW-1185">Reference proteome</keyword>
<evidence type="ECO:0000256" key="2">
    <source>
        <dbReference type="ARBA" id="ARBA00023002"/>
    </source>
</evidence>
<dbReference type="Pfam" id="PF00171">
    <property type="entry name" value="Aldedh"/>
    <property type="match status" value="1"/>
</dbReference>
<dbReference type="Gene3D" id="3.40.309.10">
    <property type="entry name" value="Aldehyde Dehydrogenase, Chain A, domain 2"/>
    <property type="match status" value="1"/>
</dbReference>
<organism evidence="5 6">
    <name type="scientific">Alloacidobacterium dinghuense</name>
    <dbReference type="NCBI Taxonomy" id="2763107"/>
    <lineage>
        <taxon>Bacteria</taxon>
        <taxon>Pseudomonadati</taxon>
        <taxon>Acidobacteriota</taxon>
        <taxon>Terriglobia</taxon>
        <taxon>Terriglobales</taxon>
        <taxon>Acidobacteriaceae</taxon>
        <taxon>Alloacidobacterium</taxon>
    </lineage>
</organism>
<dbReference type="PANTHER" id="PTHR42986:SF1">
    <property type="entry name" value="BENZALDEHYDE DEHYDROGENASE YFMT"/>
    <property type="match status" value="1"/>
</dbReference>
<dbReference type="InterPro" id="IPR016160">
    <property type="entry name" value="Ald_DH_CS_CYS"/>
</dbReference>
<proteinExistence type="inferred from homology"/>
<accession>A0A7G8BRE2</accession>